<dbReference type="EMBL" id="QEWQ01000004">
    <property type="protein sequence ID" value="PWD80859.1"/>
    <property type="molecule type" value="Genomic_DNA"/>
</dbReference>
<keyword evidence="2" id="KW-1185">Reference proteome</keyword>
<comment type="caution">
    <text evidence="1">The sequence shown here is derived from an EMBL/GenBank/DDBJ whole genome shotgun (WGS) entry which is preliminary data.</text>
</comment>
<dbReference type="GO" id="GO:0008233">
    <property type="term" value="F:peptidase activity"/>
    <property type="evidence" value="ECO:0007669"/>
    <property type="project" value="UniProtKB-KW"/>
</dbReference>
<dbReference type="PIRSF" id="PIRSF034934">
    <property type="entry name" value="AbiF_AbiD"/>
    <property type="match status" value="1"/>
</dbReference>
<gene>
    <name evidence="1" type="ORF">DC083_07055</name>
</gene>
<evidence type="ECO:0000313" key="2">
    <source>
        <dbReference type="Proteomes" id="UP000245020"/>
    </source>
</evidence>
<dbReference type="OrthoDB" id="5363652at2"/>
<evidence type="ECO:0000313" key="1">
    <source>
        <dbReference type="EMBL" id="PWD80859.1"/>
    </source>
</evidence>
<proteinExistence type="predicted"/>
<accession>A0A2U2AE78</accession>
<keyword evidence="1" id="KW-0645">Protease</keyword>
<reference evidence="2" key="1">
    <citation type="submission" date="2018-05" db="EMBL/GenBank/DDBJ databases">
        <title>Ignatzschineria dubaiensis sp. nov., isolated from necrotic foot tissues of dromedaries (Camelus dromedarius) and associated maggots in Dubai, United Arab Emirates.</title>
        <authorList>
            <person name="Tsang C.C."/>
            <person name="Tang J.Y.M."/>
            <person name="Fong J.Y.H."/>
            <person name="Kinne J."/>
            <person name="Lee H.H."/>
            <person name="Joseph M."/>
            <person name="Jose S."/>
            <person name="Schuster R.K."/>
            <person name="Tang Y."/>
            <person name="Sivakumar S."/>
            <person name="Chen J.H.K."/>
            <person name="Teng J.L.L."/>
            <person name="Lau S.K.P."/>
            <person name="Wernery U."/>
            <person name="Woo P.C.Y."/>
        </authorList>
    </citation>
    <scope>NUCLEOTIDE SEQUENCE [LARGE SCALE GENOMIC DNA]</scope>
    <source>
        <strain evidence="2">KCTC 22644</strain>
    </source>
</reference>
<dbReference type="RefSeq" id="WP_109189510.1">
    <property type="nucleotide sequence ID" value="NZ_BMYA01000002.1"/>
</dbReference>
<dbReference type="Pfam" id="PF07751">
    <property type="entry name" value="Abi_2"/>
    <property type="match status" value="1"/>
</dbReference>
<dbReference type="Proteomes" id="UP000245020">
    <property type="component" value="Unassembled WGS sequence"/>
</dbReference>
<name>A0A2U2AE78_9GAMM</name>
<dbReference type="AlphaFoldDB" id="A0A2U2AE78"/>
<organism evidence="1 2">
    <name type="scientific">Ignatzschineria ureiclastica</name>
    <dbReference type="NCBI Taxonomy" id="472582"/>
    <lineage>
        <taxon>Bacteria</taxon>
        <taxon>Pseudomonadati</taxon>
        <taxon>Pseudomonadota</taxon>
        <taxon>Gammaproteobacteria</taxon>
        <taxon>Cardiobacteriales</taxon>
        <taxon>Ignatzschineriaceae</taxon>
        <taxon>Ignatzschineria</taxon>
    </lineage>
</organism>
<dbReference type="GO" id="GO:0006508">
    <property type="term" value="P:proteolysis"/>
    <property type="evidence" value="ECO:0007669"/>
    <property type="project" value="UniProtKB-KW"/>
</dbReference>
<dbReference type="InterPro" id="IPR017034">
    <property type="entry name" value="Abi_system_AbiD/AbiF"/>
</dbReference>
<dbReference type="InterPro" id="IPR011664">
    <property type="entry name" value="Abi_system_AbiD/AbiF-like"/>
</dbReference>
<sequence length="294" mass="35159">MKLLKQWKSFDEQLSLLEERGLIISNKKRARTYLERVGYYRLSGYWYLFKQLHNKQPINRFLPDSHFDDVISLYIFDKRLRLLALDALERIEIAIRVDISYLLGKKEPLAHLSVKNFSKERYNQSVRDSKDSFIQHHIEYYGGNIPIWVACEIFSFGTLSKLFKHMDIRDKDKIARKYRLSSGSQLETHLHAFNVIRNISAHHGRLWNRHIIGRAKIRGMKDPMFHKLSNNQVFFYFCLMQRMLKVICPNSSWGYRFWELLKTFPTSKNGVIDIQLLGLKPDLELENWFLWKNK</sequence>
<keyword evidence="1" id="KW-0378">Hydrolase</keyword>
<protein>
    <submittedName>
        <fullName evidence="1">CAAX protease</fullName>
    </submittedName>
</protein>